<feature type="compositionally biased region" description="Basic residues" evidence="1">
    <location>
        <begin position="651"/>
        <end position="663"/>
    </location>
</feature>
<evidence type="ECO:0000256" key="1">
    <source>
        <dbReference type="SAM" id="MobiDB-lite"/>
    </source>
</evidence>
<dbReference type="Proteomes" id="UP000287352">
    <property type="component" value="Unassembled WGS sequence"/>
</dbReference>
<organism evidence="2 3">
    <name type="scientific">Tengunoibacter tsumagoiensis</name>
    <dbReference type="NCBI Taxonomy" id="2014871"/>
    <lineage>
        <taxon>Bacteria</taxon>
        <taxon>Bacillati</taxon>
        <taxon>Chloroflexota</taxon>
        <taxon>Ktedonobacteria</taxon>
        <taxon>Ktedonobacterales</taxon>
        <taxon>Dictyobacteraceae</taxon>
        <taxon>Tengunoibacter</taxon>
    </lineage>
</organism>
<protein>
    <recommendedName>
        <fullName evidence="4">DUF790 family protein</fullName>
    </recommendedName>
</protein>
<dbReference type="AlphaFoldDB" id="A0A401ZX28"/>
<gene>
    <name evidence="2" type="ORF">KTT_12510</name>
</gene>
<dbReference type="Pfam" id="PF05626">
    <property type="entry name" value="DUF790"/>
    <property type="match status" value="1"/>
</dbReference>
<keyword evidence="3" id="KW-1185">Reference proteome</keyword>
<dbReference type="PANTHER" id="PTHR39640:SF1">
    <property type="entry name" value="DUF790 FAMILY PROTEIN"/>
    <property type="match status" value="1"/>
</dbReference>
<name>A0A401ZX28_9CHLR</name>
<accession>A0A401ZX28</accession>
<comment type="caution">
    <text evidence="2">The sequence shown here is derived from an EMBL/GenBank/DDBJ whole genome shotgun (WGS) entry which is preliminary data.</text>
</comment>
<dbReference type="InterPro" id="IPR008508">
    <property type="entry name" value="Bax1"/>
</dbReference>
<reference evidence="3" key="1">
    <citation type="submission" date="2018-12" db="EMBL/GenBank/DDBJ databases">
        <title>Tengunoibacter tsumagoiensis gen. nov., sp. nov., Dictyobacter kobayashii sp. nov., D. alpinus sp. nov., and D. joshuensis sp. nov. and description of Dictyobacteraceae fam. nov. within the order Ktedonobacterales isolated from Tengu-no-mugimeshi.</title>
        <authorList>
            <person name="Wang C.M."/>
            <person name="Zheng Y."/>
            <person name="Sakai Y."/>
            <person name="Toyoda A."/>
            <person name="Minakuchi Y."/>
            <person name="Abe K."/>
            <person name="Yokota A."/>
            <person name="Yabe S."/>
        </authorList>
    </citation>
    <scope>NUCLEOTIDE SEQUENCE [LARGE SCALE GENOMIC DNA]</scope>
    <source>
        <strain evidence="3">Uno3</strain>
    </source>
</reference>
<sequence>MRFSLQDVRKSIQRRGGVLAVSLYFLRPGILQVEIERLIAYFEGLLGQPQSQFSVDEARAYIGDYRLAHCLIATLSAWYSWQTRDWVSVVKELGADAQQPALSSPIQLRLALYMYVNAHYNGFLSEQQRPQALQTFAQELGISSASLEVLLHNDSEEEARLIRTGERAPTASEVAILYNQWAFEAALFTASEVRLVIDCNAFVLSDASVATSGAESSWLKGQGSVGLGAGAAIKRLCYLARRMGVYYDLAYEGNETDLALDRPLQQNKPLLLNLTLYGPQEVTGLPQQYGLRLARLCRFLLGYRTHGGQGRASLGKAVVAASARVHFLQRTYMFAMDANLLQLLPSVPPGTEREGEESNVLFDSSIEQAFAEAFLGASASQGVDGWHLEREPEPLLLDRSIFIPDFAFSRGTRRIYGEILGFWTPAYRERKIQKLQQLRGRQDLLLAIPEEAKEVFTPIANDFPIVYYTNQLSLAEVLQVLRSHYDDFAERLAQVDLEAVQAQVWEMGLCSERTSMELLQCYRRSELLKAVERVCDNTGGEILFVSGLGLFTQTWMHQALQSFTDWMQQIQSCSLADAIRELQIQQPGLQSSEETSIETLIGLWSEIRIQRDSIFEARVELVHLAKPLQETAEQDALTTEEAPIAGDMKKSTRQKRAPSKKRPRAEPETIQENLW</sequence>
<evidence type="ECO:0000313" key="3">
    <source>
        <dbReference type="Proteomes" id="UP000287352"/>
    </source>
</evidence>
<dbReference type="RefSeq" id="WP_126579110.1">
    <property type="nucleotide sequence ID" value="NZ_BIFR01000001.1"/>
</dbReference>
<dbReference type="PANTHER" id="PTHR39640">
    <property type="entry name" value="VNG6129C"/>
    <property type="match status" value="1"/>
</dbReference>
<evidence type="ECO:0000313" key="2">
    <source>
        <dbReference type="EMBL" id="GCE11392.1"/>
    </source>
</evidence>
<dbReference type="OrthoDB" id="138323at2"/>
<evidence type="ECO:0008006" key="4">
    <source>
        <dbReference type="Google" id="ProtNLM"/>
    </source>
</evidence>
<dbReference type="EMBL" id="BIFR01000001">
    <property type="protein sequence ID" value="GCE11392.1"/>
    <property type="molecule type" value="Genomic_DNA"/>
</dbReference>
<proteinExistence type="predicted"/>
<feature type="region of interest" description="Disordered" evidence="1">
    <location>
        <begin position="633"/>
        <end position="675"/>
    </location>
</feature>